<feature type="region of interest" description="Disordered" evidence="3">
    <location>
        <begin position="370"/>
        <end position="402"/>
    </location>
</feature>
<reference evidence="4" key="2">
    <citation type="submission" date="2018-07" db="EMBL/GenBank/DDBJ databases">
        <authorList>
            <person name="Mckenzie S.K."/>
            <person name="Kronauer D.J.C."/>
        </authorList>
    </citation>
    <scope>NUCLEOTIDE SEQUENCE</scope>
    <source>
        <strain evidence="4">Clonal line C1</strain>
    </source>
</reference>
<comment type="similarity">
    <text evidence="1">Belongs to the small GTPase superfamily. RGK family.</text>
</comment>
<dbReference type="AlphaFoldDB" id="A0A3L8DYI7"/>
<feature type="compositionally biased region" description="Polar residues" evidence="3">
    <location>
        <begin position="370"/>
        <end position="385"/>
    </location>
</feature>
<feature type="region of interest" description="Disordered" evidence="3">
    <location>
        <begin position="424"/>
        <end position="477"/>
    </location>
</feature>
<feature type="compositionally biased region" description="Polar residues" evidence="3">
    <location>
        <begin position="670"/>
        <end position="689"/>
    </location>
</feature>
<feature type="compositionally biased region" description="Gly residues" evidence="3">
    <location>
        <begin position="301"/>
        <end position="310"/>
    </location>
</feature>
<dbReference type="PANTHER" id="PTHR45775">
    <property type="entry name" value="RAD, GEM/KIR FAMILY MEMBER 2, ISOFORM C"/>
    <property type="match status" value="1"/>
</dbReference>
<feature type="region of interest" description="Disordered" evidence="3">
    <location>
        <begin position="286"/>
        <end position="315"/>
    </location>
</feature>
<gene>
    <name evidence="4" type="ORF">DMN91_001653</name>
</gene>
<feature type="region of interest" description="Disordered" evidence="3">
    <location>
        <begin position="223"/>
        <end position="268"/>
    </location>
</feature>
<dbReference type="GO" id="GO:0003924">
    <property type="term" value="F:GTPase activity"/>
    <property type="evidence" value="ECO:0007669"/>
    <property type="project" value="InterPro"/>
</dbReference>
<dbReference type="SMART" id="SM00173">
    <property type="entry name" value="RAS"/>
    <property type="match status" value="1"/>
</dbReference>
<dbReference type="PROSITE" id="PS51421">
    <property type="entry name" value="RAS"/>
    <property type="match status" value="1"/>
</dbReference>
<protein>
    <recommendedName>
        <fullName evidence="5">GTP-binding protein RAD</fullName>
    </recommendedName>
</protein>
<feature type="region of interest" description="Disordered" evidence="3">
    <location>
        <begin position="654"/>
        <end position="689"/>
    </location>
</feature>
<dbReference type="InterPro" id="IPR027417">
    <property type="entry name" value="P-loop_NTPase"/>
</dbReference>
<reference evidence="4" key="1">
    <citation type="journal article" date="2018" name="Genome Res.">
        <title>The genomic architecture and molecular evolution of ant odorant receptors.</title>
        <authorList>
            <person name="McKenzie S.K."/>
            <person name="Kronauer D.J.C."/>
        </authorList>
    </citation>
    <scope>NUCLEOTIDE SEQUENCE [LARGE SCALE GENOMIC DNA]</scope>
    <source>
        <strain evidence="4">Clonal line C1</strain>
    </source>
</reference>
<evidence type="ECO:0008006" key="5">
    <source>
        <dbReference type="Google" id="ProtNLM"/>
    </source>
</evidence>
<dbReference type="OrthoDB" id="5239715at2759"/>
<dbReference type="GO" id="GO:0005525">
    <property type="term" value="F:GTP binding"/>
    <property type="evidence" value="ECO:0007669"/>
    <property type="project" value="InterPro"/>
</dbReference>
<dbReference type="Pfam" id="PF00071">
    <property type="entry name" value="Ras"/>
    <property type="match status" value="1"/>
</dbReference>
<dbReference type="InterPro" id="IPR001806">
    <property type="entry name" value="Small_GTPase"/>
</dbReference>
<dbReference type="InterPro" id="IPR051641">
    <property type="entry name" value="RGK_GTP-binding_reg"/>
</dbReference>
<feature type="compositionally biased region" description="Low complexity" evidence="3">
    <location>
        <begin position="72"/>
        <end position="110"/>
    </location>
</feature>
<dbReference type="SMART" id="SM00175">
    <property type="entry name" value="RAB"/>
    <property type="match status" value="1"/>
</dbReference>
<dbReference type="PRINTS" id="PR00449">
    <property type="entry name" value="RASTRNSFRMNG"/>
</dbReference>
<accession>A0A3L8DYI7</accession>
<dbReference type="PANTHER" id="PTHR45775:SF7">
    <property type="entry name" value="RAD, GEM_KIR FAMILY MEMBER 1, ISOFORM B"/>
    <property type="match status" value="1"/>
</dbReference>
<organism evidence="4">
    <name type="scientific">Ooceraea biroi</name>
    <name type="common">Clonal raider ant</name>
    <name type="synonym">Cerapachys biroi</name>
    <dbReference type="NCBI Taxonomy" id="2015173"/>
    <lineage>
        <taxon>Eukaryota</taxon>
        <taxon>Metazoa</taxon>
        <taxon>Ecdysozoa</taxon>
        <taxon>Arthropoda</taxon>
        <taxon>Hexapoda</taxon>
        <taxon>Insecta</taxon>
        <taxon>Pterygota</taxon>
        <taxon>Neoptera</taxon>
        <taxon>Endopterygota</taxon>
        <taxon>Hymenoptera</taxon>
        <taxon>Apocrita</taxon>
        <taxon>Aculeata</taxon>
        <taxon>Formicoidea</taxon>
        <taxon>Formicidae</taxon>
        <taxon>Dorylinae</taxon>
        <taxon>Ooceraea</taxon>
    </lineage>
</organism>
<evidence type="ECO:0000256" key="2">
    <source>
        <dbReference type="ARBA" id="ARBA00022553"/>
    </source>
</evidence>
<dbReference type="Proteomes" id="UP000279307">
    <property type="component" value="Chromosome 2"/>
</dbReference>
<feature type="compositionally biased region" description="Low complexity" evidence="3">
    <location>
        <begin position="462"/>
        <end position="476"/>
    </location>
</feature>
<dbReference type="SUPFAM" id="SSF52540">
    <property type="entry name" value="P-loop containing nucleoside triphosphate hydrolases"/>
    <property type="match status" value="1"/>
</dbReference>
<dbReference type="GO" id="GO:0005886">
    <property type="term" value="C:plasma membrane"/>
    <property type="evidence" value="ECO:0007669"/>
    <property type="project" value="TreeGrafter"/>
</dbReference>
<dbReference type="GO" id="GO:0005246">
    <property type="term" value="F:calcium channel regulator activity"/>
    <property type="evidence" value="ECO:0007669"/>
    <property type="project" value="TreeGrafter"/>
</dbReference>
<evidence type="ECO:0000256" key="1">
    <source>
        <dbReference type="ARBA" id="ARBA00008846"/>
    </source>
</evidence>
<dbReference type="EMBL" id="QOIP01000002">
    <property type="protein sequence ID" value="RLU25497.1"/>
    <property type="molecule type" value="Genomic_DNA"/>
</dbReference>
<evidence type="ECO:0000313" key="4">
    <source>
        <dbReference type="EMBL" id="RLU25497.1"/>
    </source>
</evidence>
<evidence type="ECO:0000256" key="3">
    <source>
        <dbReference type="SAM" id="MobiDB-lite"/>
    </source>
</evidence>
<name>A0A3L8DYI7_OOCBI</name>
<dbReference type="PROSITE" id="PS51419">
    <property type="entry name" value="RAB"/>
    <property type="match status" value="1"/>
</dbReference>
<keyword evidence="2" id="KW-0597">Phosphoprotein</keyword>
<proteinExistence type="inferred from homology"/>
<sequence>MGSSTASETTINTSTDSANTMLTMVTTTDGEQPDDSFDLIDVPAEMSPPPTATSQPSSIHPAGHRGHSDDIAVGSHSSSPASPTSPVSVAANQTTPPLPRSSSPTSPLCTFEGTEAAGHSGRSSRPKHESGQPDGNSKTMAGTTINQGQSTSNGADGTTAHPPPTPMVGAHQDTRFTFSGSGRTPPLPDLRAADFFSAPVRGSVDAGQPDSADTRSSIRNLVAAQEKQSQSRGGYATGGKVNSTQMNAMEKGPADHKRSQKRPNINVTTNPLDISLIGATQPCNSQGCNVQGSGSVKSRGRSGGSAGGSGKRSTQATIVVQQPSLSLDAPAATILLHPDTDARRREENMRQLLDVANTLTLQEIHDFEMSRSQSVKAPGSRSSGRPNYLCLPQQRSRVASMPNTGVEEEYYRLRHFSITGKGVVNRGDSLKSRRSRSNNSVASSNSSTEHLTASYPGSARNSAAGSLASSRESSASQGPAPYRVLMLGAPAVGKSSLVSQFMTSEYLHAYDTSIDDESGEKTVSVLLAGEESELTFIDHSCAEITPENCISTYEPHAYCVVYSTTDRTSVRVAEEVLQSLWRSDHVSARAVILVGNKVDLARSRLVSTEEGKSMATSYDCKFIETSVGINHNVDELLVGLLTQIRLKLENPERTREMFRKRSRKNRSKSPLGSCSENNSPKKYRGSRTSTSLKVRNLLDKVWARDSKSKSCENLHVL</sequence>
<feature type="region of interest" description="Disordered" evidence="3">
    <location>
        <begin position="1"/>
        <end position="191"/>
    </location>
</feature>
<feature type="compositionally biased region" description="Low complexity" evidence="3">
    <location>
        <begin position="437"/>
        <end position="447"/>
    </location>
</feature>
<dbReference type="Gene3D" id="3.40.50.300">
    <property type="entry name" value="P-loop containing nucleotide triphosphate hydrolases"/>
    <property type="match status" value="1"/>
</dbReference>
<feature type="compositionally biased region" description="Polar residues" evidence="3">
    <location>
        <begin position="1"/>
        <end position="30"/>
    </location>
</feature>
<dbReference type="FunFam" id="3.40.50.300:FF:000664">
    <property type="entry name" value="Uncharacterized protein, isoform B"/>
    <property type="match status" value="1"/>
</dbReference>
<feature type="compositionally biased region" description="Polar residues" evidence="3">
    <location>
        <begin position="133"/>
        <end position="156"/>
    </location>
</feature>
<feature type="compositionally biased region" description="Polar residues" evidence="3">
    <location>
        <begin position="393"/>
        <end position="402"/>
    </location>
</feature>
<comment type="caution">
    <text evidence="4">The sequence shown here is derived from an EMBL/GenBank/DDBJ whole genome shotgun (WGS) entry which is preliminary data.</text>
</comment>